<keyword evidence="3" id="KW-1185">Reference proteome</keyword>
<evidence type="ECO:0000313" key="2">
    <source>
        <dbReference type="EMBL" id="MBU5670823.1"/>
    </source>
</evidence>
<gene>
    <name evidence="2" type="ORF">KQJ23_03160</name>
</gene>
<dbReference type="Proteomes" id="UP000743001">
    <property type="component" value="Unassembled WGS sequence"/>
</dbReference>
<organism evidence="2 3">
    <name type="scientific">Paenibacillus brevis</name>
    <dbReference type="NCBI Taxonomy" id="2841508"/>
    <lineage>
        <taxon>Bacteria</taxon>
        <taxon>Bacillati</taxon>
        <taxon>Bacillota</taxon>
        <taxon>Bacilli</taxon>
        <taxon>Bacillales</taxon>
        <taxon>Paenibacillaceae</taxon>
        <taxon>Paenibacillus</taxon>
    </lineage>
</organism>
<sequence length="296" mass="32256">MNTKKWSLLSIIFILIGLAGMAYEGFRFTDKLPYFEKQWQLDSIQELRIKSGSNVDMEFIASQDGSNYIEVSGNMKQELIDKLESSELSGPKVSLDLTNPESWSFFTVDFQSTNQSVTVALADAELMERLQVELSHSNGTFSGLQANRIELTTLSGNLKLDSASAEQLDMETTSGNITLSALTGSAKLKVISGNIKADSVQGDLQVEGFSGNITIRDLQGSGVIKNTSGNVKLEDQRSDQLDITVTSGNVTLSKDQAFKGIYDLKANSGTIKAPDSPMETTDMIKIRANSGNIRID</sequence>
<feature type="domain" description="DUF4097" evidence="1">
    <location>
        <begin position="44"/>
        <end position="280"/>
    </location>
</feature>
<evidence type="ECO:0000259" key="1">
    <source>
        <dbReference type="Pfam" id="PF13349"/>
    </source>
</evidence>
<comment type="caution">
    <text evidence="2">The sequence shown here is derived from an EMBL/GenBank/DDBJ whole genome shotgun (WGS) entry which is preliminary data.</text>
</comment>
<dbReference type="Pfam" id="PF13349">
    <property type="entry name" value="DUF4097"/>
    <property type="match status" value="1"/>
</dbReference>
<dbReference type="PANTHER" id="PTHR34094">
    <property type="match status" value="1"/>
</dbReference>
<dbReference type="PANTHER" id="PTHR34094:SF1">
    <property type="entry name" value="PROTEIN FAM185A"/>
    <property type="match status" value="1"/>
</dbReference>
<dbReference type="InterPro" id="IPR025164">
    <property type="entry name" value="Toastrack_DUF4097"/>
</dbReference>
<dbReference type="RefSeq" id="WP_216477228.1">
    <property type="nucleotide sequence ID" value="NZ_JAHLQJ010000002.1"/>
</dbReference>
<name>A0ABS6FKW7_9BACL</name>
<accession>A0ABS6FKW7</accession>
<reference evidence="2 3" key="1">
    <citation type="submission" date="2021-06" db="EMBL/GenBank/DDBJ databases">
        <authorList>
            <person name="Sun Q."/>
            <person name="Li D."/>
        </authorList>
    </citation>
    <scope>NUCLEOTIDE SEQUENCE [LARGE SCALE GENOMIC DNA]</scope>
    <source>
        <strain evidence="2 3">MSJ-6</strain>
    </source>
</reference>
<proteinExistence type="predicted"/>
<protein>
    <submittedName>
        <fullName evidence="2">DUF4097 domain-containing protein</fullName>
    </submittedName>
</protein>
<evidence type="ECO:0000313" key="3">
    <source>
        <dbReference type="Proteomes" id="UP000743001"/>
    </source>
</evidence>
<dbReference type="EMBL" id="JAHLQJ010000002">
    <property type="protein sequence ID" value="MBU5670823.1"/>
    <property type="molecule type" value="Genomic_DNA"/>
</dbReference>